<dbReference type="Proteomes" id="UP000184280">
    <property type="component" value="Unassembled WGS sequence"/>
</dbReference>
<dbReference type="Pfam" id="PF07927">
    <property type="entry name" value="HicA_toxin"/>
    <property type="match status" value="1"/>
</dbReference>
<name>A0A1M7DD79_XYLRU</name>
<gene>
    <name evidence="1" type="ORF">SAMN04488494_0696</name>
</gene>
<dbReference type="EMBL" id="FRCJ01000001">
    <property type="protein sequence ID" value="SHL77159.1"/>
    <property type="molecule type" value="Genomic_DNA"/>
</dbReference>
<dbReference type="RefSeq" id="WP_073042801.1">
    <property type="nucleotide sequence ID" value="NZ_FOLF01000002.1"/>
</dbReference>
<dbReference type="GO" id="GO:0003729">
    <property type="term" value="F:mRNA binding"/>
    <property type="evidence" value="ECO:0007669"/>
    <property type="project" value="InterPro"/>
</dbReference>
<reference evidence="1 2" key="1">
    <citation type="submission" date="2016-11" db="EMBL/GenBank/DDBJ databases">
        <authorList>
            <person name="Jaros S."/>
            <person name="Januszkiewicz K."/>
            <person name="Wedrychowicz H."/>
        </authorList>
    </citation>
    <scope>NUCLEOTIDE SEQUENCE [LARGE SCALE GENOMIC DNA]</scope>
    <source>
        <strain evidence="1 2">BPI-34</strain>
    </source>
</reference>
<proteinExistence type="predicted"/>
<protein>
    <submittedName>
        <fullName evidence="1">HicA toxin of toxin-antitoxin</fullName>
    </submittedName>
</protein>
<dbReference type="InterPro" id="IPR012933">
    <property type="entry name" value="HicA_mRNA_interferase"/>
</dbReference>
<evidence type="ECO:0000313" key="1">
    <source>
        <dbReference type="EMBL" id="SHL77159.1"/>
    </source>
</evidence>
<sequence>MGSKDKLVERFKTKPKDFTYEETLSLLAYFGYHEHNKGATSGSRVRFKNDATGNYIDIHRPHPGSIMKEWMVKTIYQHLKNNGLIK</sequence>
<dbReference type="AlphaFoldDB" id="A0A1M7DD79"/>
<organism evidence="1 2">
    <name type="scientific">Xylanibacter ruminicola</name>
    <name type="common">Prevotella ruminicola</name>
    <dbReference type="NCBI Taxonomy" id="839"/>
    <lineage>
        <taxon>Bacteria</taxon>
        <taxon>Pseudomonadati</taxon>
        <taxon>Bacteroidota</taxon>
        <taxon>Bacteroidia</taxon>
        <taxon>Bacteroidales</taxon>
        <taxon>Prevotellaceae</taxon>
        <taxon>Xylanibacter</taxon>
    </lineage>
</organism>
<evidence type="ECO:0000313" key="2">
    <source>
        <dbReference type="Proteomes" id="UP000184280"/>
    </source>
</evidence>
<dbReference type="OrthoDB" id="1447122at2"/>
<accession>A0A1M7DD79</accession>